<keyword evidence="3" id="KW-0378">Hydrolase</keyword>
<dbReference type="InterPro" id="IPR000639">
    <property type="entry name" value="Epox_hydrolase-like"/>
</dbReference>
<dbReference type="PRINTS" id="PR00111">
    <property type="entry name" value="ABHYDROLASE"/>
</dbReference>
<dbReference type="Proteomes" id="UP000619244">
    <property type="component" value="Unassembled WGS sequence"/>
</dbReference>
<dbReference type="EMBL" id="BMVU01000022">
    <property type="protein sequence ID" value="GGX84926.1"/>
    <property type="molecule type" value="Genomic_DNA"/>
</dbReference>
<proteinExistence type="predicted"/>
<name>A0A918U363_9ACTN</name>
<reference evidence="3" key="1">
    <citation type="journal article" date="2014" name="Int. J. Syst. Evol. Microbiol.">
        <title>Complete genome sequence of Corynebacterium casei LMG S-19264T (=DSM 44701T), isolated from a smear-ripened cheese.</title>
        <authorList>
            <consortium name="US DOE Joint Genome Institute (JGI-PGF)"/>
            <person name="Walter F."/>
            <person name="Albersmeier A."/>
            <person name="Kalinowski J."/>
            <person name="Ruckert C."/>
        </authorList>
    </citation>
    <scope>NUCLEOTIDE SEQUENCE</scope>
    <source>
        <strain evidence="3">JCM 4790</strain>
    </source>
</reference>
<evidence type="ECO:0000313" key="3">
    <source>
        <dbReference type="EMBL" id="GGX84926.1"/>
    </source>
</evidence>
<evidence type="ECO:0000259" key="2">
    <source>
        <dbReference type="Pfam" id="PF00561"/>
    </source>
</evidence>
<reference evidence="3" key="2">
    <citation type="submission" date="2020-09" db="EMBL/GenBank/DDBJ databases">
        <authorList>
            <person name="Sun Q."/>
            <person name="Ohkuma M."/>
        </authorList>
    </citation>
    <scope>NUCLEOTIDE SEQUENCE</scope>
    <source>
        <strain evidence="3">JCM 4790</strain>
    </source>
</reference>
<dbReference type="SUPFAM" id="SSF53474">
    <property type="entry name" value="alpha/beta-Hydrolases"/>
    <property type="match status" value="1"/>
</dbReference>
<dbReference type="AlphaFoldDB" id="A0A918U363"/>
<dbReference type="GO" id="GO:0016020">
    <property type="term" value="C:membrane"/>
    <property type="evidence" value="ECO:0007669"/>
    <property type="project" value="TreeGrafter"/>
</dbReference>
<protein>
    <submittedName>
        <fullName evidence="3">Hydrolase</fullName>
    </submittedName>
</protein>
<feature type="region of interest" description="Disordered" evidence="1">
    <location>
        <begin position="284"/>
        <end position="313"/>
    </location>
</feature>
<dbReference type="RefSeq" id="WP_190191984.1">
    <property type="nucleotide sequence ID" value="NZ_BMVU01000022.1"/>
</dbReference>
<organism evidence="3 4">
    <name type="scientific">Streptomyces minutiscleroticus</name>
    <dbReference type="NCBI Taxonomy" id="68238"/>
    <lineage>
        <taxon>Bacteria</taxon>
        <taxon>Bacillati</taxon>
        <taxon>Actinomycetota</taxon>
        <taxon>Actinomycetes</taxon>
        <taxon>Kitasatosporales</taxon>
        <taxon>Streptomycetaceae</taxon>
        <taxon>Streptomyces</taxon>
    </lineage>
</organism>
<dbReference type="Pfam" id="PF00561">
    <property type="entry name" value="Abhydrolase_1"/>
    <property type="match status" value="1"/>
</dbReference>
<keyword evidence="4" id="KW-1185">Reference proteome</keyword>
<dbReference type="InterPro" id="IPR050266">
    <property type="entry name" value="AB_hydrolase_sf"/>
</dbReference>
<accession>A0A918U363</accession>
<dbReference type="Gene3D" id="3.40.50.1820">
    <property type="entry name" value="alpha/beta hydrolase"/>
    <property type="match status" value="1"/>
</dbReference>
<evidence type="ECO:0000256" key="1">
    <source>
        <dbReference type="SAM" id="MobiDB-lite"/>
    </source>
</evidence>
<dbReference type="InterPro" id="IPR029058">
    <property type="entry name" value="AB_hydrolase_fold"/>
</dbReference>
<dbReference type="PANTHER" id="PTHR43798">
    <property type="entry name" value="MONOACYLGLYCEROL LIPASE"/>
    <property type="match status" value="1"/>
</dbReference>
<dbReference type="PANTHER" id="PTHR43798:SF33">
    <property type="entry name" value="HYDROLASE, PUTATIVE (AFU_ORTHOLOGUE AFUA_2G14860)-RELATED"/>
    <property type="match status" value="1"/>
</dbReference>
<comment type="caution">
    <text evidence="3">The sequence shown here is derived from an EMBL/GenBank/DDBJ whole genome shotgun (WGS) entry which is preliminary data.</text>
</comment>
<evidence type="ECO:0000313" key="4">
    <source>
        <dbReference type="Proteomes" id="UP000619244"/>
    </source>
</evidence>
<gene>
    <name evidence="3" type="ORF">GCM10010358_43760</name>
</gene>
<feature type="domain" description="AB hydrolase-1" evidence="2">
    <location>
        <begin position="26"/>
        <end position="153"/>
    </location>
</feature>
<dbReference type="GO" id="GO:0016787">
    <property type="term" value="F:hydrolase activity"/>
    <property type="evidence" value="ECO:0007669"/>
    <property type="project" value="UniProtKB-KW"/>
</dbReference>
<dbReference type="InterPro" id="IPR000073">
    <property type="entry name" value="AB_hydrolase_1"/>
</dbReference>
<sequence length="313" mass="34584">MFERFEAGFVETEEASIFVRHGGEGPPLLLLHGHPRTSATWHRVAPLLVARGFTVVCPDLRGYGRSRGPAPAADHSAHSKRAVAGDMVRVMRALGHERFGLAGHDRGVAVALRLVLDHPEAVTRVAFMDGLPLTEHLDRVDERFATQWWHWFFFAQPGVPERVITADPDSWYRGDPKIMGRENHAEWRAATRNPEVVRAMLEDYRAGLTVDARHERADRAAGRRVGCPALVLWSLRDDLEDLYGDPVRIWRDWAGDVRGHGIDCGHHAAEEAPEAVAASLGSFFAGREPSGTDGRTSGAHPSGPSAERGCHCR</sequence>
<dbReference type="PRINTS" id="PR00412">
    <property type="entry name" value="EPOXHYDRLASE"/>
</dbReference>